<dbReference type="Proteomes" id="UP000040578">
    <property type="component" value="Unassembled WGS sequence"/>
</dbReference>
<dbReference type="InterPro" id="IPR000847">
    <property type="entry name" value="LysR_HTH_N"/>
</dbReference>
<dbReference type="InterPro" id="IPR036388">
    <property type="entry name" value="WH-like_DNA-bd_sf"/>
</dbReference>
<dbReference type="PANTHER" id="PTHR30126:SF81">
    <property type="entry name" value="HTH-TYPE TRANSCRIPTIONAL REGULATOR ILVY"/>
    <property type="match status" value="1"/>
</dbReference>
<evidence type="ECO:0000256" key="4">
    <source>
        <dbReference type="ARBA" id="ARBA00023163"/>
    </source>
</evidence>
<keyword evidence="3 6" id="KW-0238">DNA-binding</keyword>
<keyword evidence="2" id="KW-0805">Transcription regulation</keyword>
<evidence type="ECO:0000259" key="5">
    <source>
        <dbReference type="PROSITE" id="PS50931"/>
    </source>
</evidence>
<evidence type="ECO:0000256" key="1">
    <source>
        <dbReference type="ARBA" id="ARBA00009437"/>
    </source>
</evidence>
<dbReference type="CDD" id="cd08430">
    <property type="entry name" value="PBP2_IlvY"/>
    <property type="match status" value="1"/>
</dbReference>
<dbReference type="InterPro" id="IPR005119">
    <property type="entry name" value="LysR_subst-bd"/>
</dbReference>
<evidence type="ECO:0000256" key="2">
    <source>
        <dbReference type="ARBA" id="ARBA00023015"/>
    </source>
</evidence>
<dbReference type="PRINTS" id="PR00039">
    <property type="entry name" value="HTHLYSR"/>
</dbReference>
<dbReference type="PANTHER" id="PTHR30126">
    <property type="entry name" value="HTH-TYPE TRANSCRIPTIONAL REGULATOR"/>
    <property type="match status" value="1"/>
</dbReference>
<proteinExistence type="inferred from homology"/>
<dbReference type="Gene3D" id="3.40.190.290">
    <property type="match status" value="1"/>
</dbReference>
<sequence>MDLRDLKLFLHLADSRHFGRSAKAMHISPSTLSRQIQRLEETIGQPLFLRDNRTVQLTDAGTQLKAFAQQTLLQYQQLRHALGQHGPSLSGELRLFCSVTAAYSHLPPILDRFRAEHPLVEIKLTTGDAANAVDKVQSNEADLGIAGRPETLPGTVEFTQIGEIPLVLIAPALPCAVRTQAAEAHPDWNNIPFILPEHGPSRKRIDLWFRRHRITNPLIYATVSGHEAIVSMVALGCGIALIPEVVVENSPEPVRNRISLLDNISLVEPFELGVCVQKKRLNEPLIEAFWGLLHSPQNAN</sequence>
<comment type="caution">
    <text evidence="6">The sequence shown here is derived from an EMBL/GenBank/DDBJ whole genome shotgun (WGS) entry which is preliminary data.</text>
</comment>
<dbReference type="NCBIfam" id="NF008722">
    <property type="entry name" value="PRK11716.1"/>
    <property type="match status" value="1"/>
</dbReference>
<protein>
    <submittedName>
        <fullName evidence="6">DNA-binding transcriptional regulator IlvY</fullName>
    </submittedName>
</protein>
<dbReference type="RefSeq" id="WP_049600732.1">
    <property type="nucleotide sequence ID" value="NZ_CPYD01000013.1"/>
</dbReference>
<dbReference type="InterPro" id="IPR037404">
    <property type="entry name" value="IlvY_PBP2"/>
</dbReference>
<evidence type="ECO:0000313" key="6">
    <source>
        <dbReference type="EMBL" id="CNF00414.1"/>
    </source>
</evidence>
<dbReference type="SUPFAM" id="SSF46785">
    <property type="entry name" value="Winged helix' DNA-binding domain"/>
    <property type="match status" value="1"/>
</dbReference>
<reference evidence="6 7" key="1">
    <citation type="submission" date="2015-03" db="EMBL/GenBank/DDBJ databases">
        <authorList>
            <consortium name="Pathogen Informatics"/>
            <person name="Murphy D."/>
        </authorList>
    </citation>
    <scope>NUCLEOTIDE SEQUENCE [LARGE SCALE GENOMIC DNA]</scope>
    <source>
        <strain evidence="7">type strain: CIP110231</strain>
    </source>
</reference>
<dbReference type="Pfam" id="PF03466">
    <property type="entry name" value="LysR_substrate"/>
    <property type="match status" value="1"/>
</dbReference>
<comment type="similarity">
    <text evidence="1">Belongs to the LysR transcriptional regulatory family.</text>
</comment>
<dbReference type="SUPFAM" id="SSF53850">
    <property type="entry name" value="Periplasmic binding protein-like II"/>
    <property type="match status" value="1"/>
</dbReference>
<name>A0ABM9SL71_9GAMM</name>
<dbReference type="Pfam" id="PF00126">
    <property type="entry name" value="HTH_1"/>
    <property type="match status" value="1"/>
</dbReference>
<organism evidence="6 7">
    <name type="scientific">Yersinia nurmii</name>
    <dbReference type="NCBI Taxonomy" id="685706"/>
    <lineage>
        <taxon>Bacteria</taxon>
        <taxon>Pseudomonadati</taxon>
        <taxon>Pseudomonadota</taxon>
        <taxon>Gammaproteobacteria</taxon>
        <taxon>Enterobacterales</taxon>
        <taxon>Yersiniaceae</taxon>
        <taxon>Yersinia</taxon>
    </lineage>
</organism>
<keyword evidence="7" id="KW-1185">Reference proteome</keyword>
<dbReference type="InterPro" id="IPR036390">
    <property type="entry name" value="WH_DNA-bd_sf"/>
</dbReference>
<dbReference type="GO" id="GO:0003677">
    <property type="term" value="F:DNA binding"/>
    <property type="evidence" value="ECO:0007669"/>
    <property type="project" value="UniProtKB-KW"/>
</dbReference>
<keyword evidence="4" id="KW-0804">Transcription</keyword>
<gene>
    <name evidence="6" type="primary">hcaR</name>
    <name evidence="6" type="ORF">ERS137967_03080</name>
</gene>
<accession>A0ABM9SL71</accession>
<dbReference type="Gene3D" id="1.10.10.10">
    <property type="entry name" value="Winged helix-like DNA-binding domain superfamily/Winged helix DNA-binding domain"/>
    <property type="match status" value="1"/>
</dbReference>
<dbReference type="EMBL" id="CPYD01000013">
    <property type="protein sequence ID" value="CNF00414.1"/>
    <property type="molecule type" value="Genomic_DNA"/>
</dbReference>
<feature type="domain" description="HTH lysR-type" evidence="5">
    <location>
        <begin position="1"/>
        <end position="58"/>
    </location>
</feature>
<dbReference type="PROSITE" id="PS50931">
    <property type="entry name" value="HTH_LYSR"/>
    <property type="match status" value="1"/>
</dbReference>
<evidence type="ECO:0000256" key="3">
    <source>
        <dbReference type="ARBA" id="ARBA00023125"/>
    </source>
</evidence>
<evidence type="ECO:0000313" key="7">
    <source>
        <dbReference type="Proteomes" id="UP000040578"/>
    </source>
</evidence>